<sequence>MFTPLDGQDLSLVLQGTIVTLQICALSVLFGGALGLLFGIASTGPVRVLRWIGAIWVGAIRGVPVLLIIFFVYFGLPLLSPGSNVPEYWAAVVALSVFASAYVSEIVRGSIQAIPRGQFEAAEALGLSYVSRLRWVILPQAAKIIVPPGIGFLVILIKDSSLVAVIGLIELTRAGNIVASQTGQPISSYLIVGAVYFVICFALTSLARRYERRLSVRVATPKIGDALTPAKGARR</sequence>
<keyword evidence="3" id="KW-1003">Cell membrane</keyword>
<dbReference type="Gene3D" id="1.10.3720.10">
    <property type="entry name" value="MetI-like"/>
    <property type="match status" value="1"/>
</dbReference>
<keyword evidence="4 8" id="KW-0812">Transmembrane</keyword>
<evidence type="ECO:0000256" key="3">
    <source>
        <dbReference type="ARBA" id="ARBA00022475"/>
    </source>
</evidence>
<feature type="transmembrane region" description="Helical" evidence="8">
    <location>
        <begin position="88"/>
        <end position="107"/>
    </location>
</feature>
<dbReference type="EMBL" id="CP082781">
    <property type="protein sequence ID" value="UGS25846.1"/>
    <property type="molecule type" value="Genomic_DNA"/>
</dbReference>
<evidence type="ECO:0000256" key="5">
    <source>
        <dbReference type="ARBA" id="ARBA00022970"/>
    </source>
</evidence>
<evidence type="ECO:0000256" key="8">
    <source>
        <dbReference type="RuleBase" id="RU363032"/>
    </source>
</evidence>
<evidence type="ECO:0000256" key="6">
    <source>
        <dbReference type="ARBA" id="ARBA00022989"/>
    </source>
</evidence>
<gene>
    <name evidence="10" type="ORF">K8F61_14470</name>
</gene>
<evidence type="ECO:0000313" key="10">
    <source>
        <dbReference type="EMBL" id="UGS25846.1"/>
    </source>
</evidence>
<evidence type="ECO:0000256" key="7">
    <source>
        <dbReference type="ARBA" id="ARBA00023136"/>
    </source>
</evidence>
<reference evidence="10 11" key="1">
    <citation type="submission" date="2023-01" db="EMBL/GenBank/DDBJ databases">
        <title>Characterization of estradiol degrading bacteria Microbacterium sp. MZT7 and reveal degrading genes through genome analysis.</title>
        <authorList>
            <person name="Hao P."/>
            <person name="Gao Y."/>
        </authorList>
    </citation>
    <scope>NUCLEOTIDE SEQUENCE [LARGE SCALE GENOMIC DNA]</scope>
    <source>
        <strain evidence="10 11">MZT7</strain>
    </source>
</reference>
<evidence type="ECO:0000256" key="1">
    <source>
        <dbReference type="ARBA" id="ARBA00004651"/>
    </source>
</evidence>
<feature type="transmembrane region" description="Helical" evidence="8">
    <location>
        <begin position="12"/>
        <end position="39"/>
    </location>
</feature>
<accession>A0ABY3RSF3</accession>
<keyword evidence="11" id="KW-1185">Reference proteome</keyword>
<evidence type="ECO:0000313" key="11">
    <source>
        <dbReference type="Proteomes" id="UP001199642"/>
    </source>
</evidence>
<dbReference type="RefSeq" id="WP_231819608.1">
    <property type="nucleotide sequence ID" value="NZ_CP082781.1"/>
</dbReference>
<feature type="transmembrane region" description="Helical" evidence="8">
    <location>
        <begin position="144"/>
        <end position="169"/>
    </location>
</feature>
<comment type="similarity">
    <text evidence="8">Belongs to the binding-protein-dependent transport system permease family.</text>
</comment>
<dbReference type="InterPro" id="IPR043429">
    <property type="entry name" value="ArtM/GltK/GlnP/TcyL/YhdX-like"/>
</dbReference>
<feature type="domain" description="ABC transmembrane type-1" evidence="9">
    <location>
        <begin position="17"/>
        <end position="207"/>
    </location>
</feature>
<dbReference type="CDD" id="cd06261">
    <property type="entry name" value="TM_PBP2"/>
    <property type="match status" value="1"/>
</dbReference>
<evidence type="ECO:0000256" key="2">
    <source>
        <dbReference type="ARBA" id="ARBA00022448"/>
    </source>
</evidence>
<dbReference type="InterPro" id="IPR035906">
    <property type="entry name" value="MetI-like_sf"/>
</dbReference>
<dbReference type="PANTHER" id="PTHR30614">
    <property type="entry name" value="MEMBRANE COMPONENT OF AMINO ACID ABC TRANSPORTER"/>
    <property type="match status" value="1"/>
</dbReference>
<dbReference type="PROSITE" id="PS50928">
    <property type="entry name" value="ABC_TM1"/>
    <property type="match status" value="1"/>
</dbReference>
<comment type="subcellular location">
    <subcellularLocation>
        <location evidence="1 8">Cell membrane</location>
        <topology evidence="1 8">Multi-pass membrane protein</topology>
    </subcellularLocation>
</comment>
<organism evidence="10 11">
    <name type="scientific">Microbacterium resistens</name>
    <dbReference type="NCBI Taxonomy" id="156977"/>
    <lineage>
        <taxon>Bacteria</taxon>
        <taxon>Bacillati</taxon>
        <taxon>Actinomycetota</taxon>
        <taxon>Actinomycetes</taxon>
        <taxon>Micrococcales</taxon>
        <taxon>Microbacteriaceae</taxon>
        <taxon>Microbacterium</taxon>
    </lineage>
</organism>
<keyword evidence="2 8" id="KW-0813">Transport</keyword>
<dbReference type="SUPFAM" id="SSF161098">
    <property type="entry name" value="MetI-like"/>
    <property type="match status" value="1"/>
</dbReference>
<dbReference type="Pfam" id="PF00528">
    <property type="entry name" value="BPD_transp_1"/>
    <property type="match status" value="1"/>
</dbReference>
<evidence type="ECO:0000256" key="4">
    <source>
        <dbReference type="ARBA" id="ARBA00022692"/>
    </source>
</evidence>
<dbReference type="InterPro" id="IPR000515">
    <property type="entry name" value="MetI-like"/>
</dbReference>
<dbReference type="InterPro" id="IPR010065">
    <property type="entry name" value="AA_ABC_transptr_permease_3TM"/>
</dbReference>
<keyword evidence="7 8" id="KW-0472">Membrane</keyword>
<dbReference type="Proteomes" id="UP001199642">
    <property type="component" value="Chromosome"/>
</dbReference>
<evidence type="ECO:0000259" key="9">
    <source>
        <dbReference type="PROSITE" id="PS50928"/>
    </source>
</evidence>
<name>A0ABY3RSF3_9MICO</name>
<dbReference type="NCBIfam" id="TIGR01726">
    <property type="entry name" value="HEQRo_perm_3TM"/>
    <property type="match status" value="1"/>
</dbReference>
<keyword evidence="5" id="KW-0029">Amino-acid transport</keyword>
<dbReference type="PANTHER" id="PTHR30614:SF0">
    <property type="entry name" value="L-CYSTINE TRANSPORT SYSTEM PERMEASE PROTEIN TCYL"/>
    <property type="match status" value="1"/>
</dbReference>
<keyword evidence="6 8" id="KW-1133">Transmembrane helix</keyword>
<proteinExistence type="inferred from homology"/>
<protein>
    <submittedName>
        <fullName evidence="10">Amino acid ABC transporter permease</fullName>
    </submittedName>
</protein>
<feature type="transmembrane region" description="Helical" evidence="8">
    <location>
        <begin position="51"/>
        <end position="76"/>
    </location>
</feature>
<feature type="transmembrane region" description="Helical" evidence="8">
    <location>
        <begin position="189"/>
        <end position="207"/>
    </location>
</feature>